<protein>
    <submittedName>
        <fullName evidence="3">ADP-ribose pyrophosphatase</fullName>
    </submittedName>
</protein>
<dbReference type="Gene3D" id="3.90.79.10">
    <property type="entry name" value="Nucleoside Triphosphate Pyrophosphohydrolase"/>
    <property type="match status" value="1"/>
</dbReference>
<dbReference type="Pfam" id="PF00293">
    <property type="entry name" value="NUDIX"/>
    <property type="match status" value="1"/>
</dbReference>
<dbReference type="PANTHER" id="PTHR43736:SF1">
    <property type="entry name" value="DIHYDRONEOPTERIN TRIPHOSPHATE DIPHOSPHATASE"/>
    <property type="match status" value="1"/>
</dbReference>
<dbReference type="STRING" id="1793963.AXI58_19280"/>
<accession>A0A150F5D3</accession>
<dbReference type="EMBL" id="LSBA01000021">
    <property type="protein sequence ID" value="KXZ17443.1"/>
    <property type="molecule type" value="Genomic_DNA"/>
</dbReference>
<dbReference type="Gene3D" id="6.10.250.1120">
    <property type="match status" value="1"/>
</dbReference>
<dbReference type="SUPFAM" id="SSF55811">
    <property type="entry name" value="Nudix"/>
    <property type="match status" value="1"/>
</dbReference>
<dbReference type="CDD" id="cd04672">
    <property type="entry name" value="NUDIX_CDP-Chase_like"/>
    <property type="match status" value="1"/>
</dbReference>
<evidence type="ECO:0000313" key="4">
    <source>
        <dbReference type="Proteomes" id="UP000075430"/>
    </source>
</evidence>
<comment type="similarity">
    <text evidence="1">Belongs to the Nudix hydrolase family.</text>
</comment>
<dbReference type="AlphaFoldDB" id="A0A150F5D3"/>
<dbReference type="InterPro" id="IPR015797">
    <property type="entry name" value="NUDIX_hydrolase-like_dom_sf"/>
</dbReference>
<evidence type="ECO:0000313" key="3">
    <source>
        <dbReference type="EMBL" id="KXZ17443.1"/>
    </source>
</evidence>
<sequence length="205" mass="23075">MEPKWLEWAKQLQSMAQAGLAYSKDIYDIERFEEIRKISIDIMAHHTEIDKTIIKDVFAGDTGYATPKVDIRAAVFKDQTILMVKEKSDGRWALPGGWADIGLSPGEVAAKEVKEESGLDVKPVRLLAVMDKKCHSHPPSAAHVYKIFIQCEIIGGRLQQGTETSAAAFFAETELPPLSAPRNTKDQIERMFTYLKHPQEPVYFD</sequence>
<gene>
    <name evidence="3" type="ORF">AXI58_19280</name>
</gene>
<dbReference type="RefSeq" id="WP_061522390.1">
    <property type="nucleotide sequence ID" value="NZ_JARLZY010000021.1"/>
</dbReference>
<name>A0A150F5D3_9BACI</name>
<comment type="caution">
    <text evidence="3">The sequence shown here is derived from an EMBL/GenBank/DDBJ whole genome shotgun (WGS) entry which is preliminary data.</text>
</comment>
<keyword evidence="4" id="KW-1185">Reference proteome</keyword>
<proteinExistence type="inferred from homology"/>
<dbReference type="Pfam" id="PF12535">
    <property type="entry name" value="Nudix_N"/>
    <property type="match status" value="1"/>
</dbReference>
<dbReference type="Proteomes" id="UP000075430">
    <property type="component" value="Unassembled WGS sequence"/>
</dbReference>
<reference evidence="4" key="1">
    <citation type="submission" date="2016-02" db="EMBL/GenBank/DDBJ databases">
        <authorList>
            <person name="Dunlap C."/>
        </authorList>
    </citation>
    <scope>NUCLEOTIDE SEQUENCE [LARGE SCALE GENOMIC DNA]</scope>
    <source>
        <strain evidence="4">NRRL B-41092</strain>
    </source>
</reference>
<dbReference type="OrthoDB" id="9804442at2"/>
<dbReference type="PROSITE" id="PS51462">
    <property type="entry name" value="NUDIX"/>
    <property type="match status" value="1"/>
</dbReference>
<dbReference type="InterPro" id="IPR059176">
    <property type="entry name" value="UDP-X_N"/>
</dbReference>
<evidence type="ECO:0000256" key="1">
    <source>
        <dbReference type="ARBA" id="ARBA00005582"/>
    </source>
</evidence>
<organism evidence="3 4">
    <name type="scientific">Bacillus nakamurai</name>
    <dbReference type="NCBI Taxonomy" id="1793963"/>
    <lineage>
        <taxon>Bacteria</taxon>
        <taxon>Bacillati</taxon>
        <taxon>Bacillota</taxon>
        <taxon>Bacilli</taxon>
        <taxon>Bacillales</taxon>
        <taxon>Bacillaceae</taxon>
        <taxon>Bacillus</taxon>
    </lineage>
</organism>
<dbReference type="InterPro" id="IPR000086">
    <property type="entry name" value="NUDIX_hydrolase_dom"/>
</dbReference>
<dbReference type="PANTHER" id="PTHR43736">
    <property type="entry name" value="ADP-RIBOSE PYROPHOSPHATASE"/>
    <property type="match status" value="1"/>
</dbReference>
<feature type="domain" description="Nudix hydrolase" evidence="2">
    <location>
        <begin position="66"/>
        <end position="192"/>
    </location>
</feature>
<evidence type="ECO:0000259" key="2">
    <source>
        <dbReference type="PROSITE" id="PS51462"/>
    </source>
</evidence>